<dbReference type="Pfam" id="PF07723">
    <property type="entry name" value="LRR_2"/>
    <property type="match status" value="1"/>
</dbReference>
<evidence type="ECO:0000256" key="4">
    <source>
        <dbReference type="ARBA" id="ARBA00022614"/>
    </source>
</evidence>
<evidence type="ECO:0000256" key="9">
    <source>
        <dbReference type="ARBA" id="ARBA00023136"/>
    </source>
</evidence>
<dbReference type="PANTHER" id="PTHR48061">
    <property type="entry name" value="LEUCINE-RICH REPEAT RECEPTOR PROTEIN KINASE EMS1-LIKE-RELATED"/>
    <property type="match status" value="1"/>
</dbReference>
<dbReference type="Pfam" id="PF13855">
    <property type="entry name" value="LRR_8"/>
    <property type="match status" value="2"/>
</dbReference>
<dbReference type="PRINTS" id="PR00019">
    <property type="entry name" value="LEURICHRPT"/>
</dbReference>
<evidence type="ECO:0000256" key="11">
    <source>
        <dbReference type="ARBA" id="ARBA00023180"/>
    </source>
</evidence>
<dbReference type="InterPro" id="IPR032675">
    <property type="entry name" value="LRR_dom_sf"/>
</dbReference>
<evidence type="ECO:0000256" key="13">
    <source>
        <dbReference type="SAM" id="SignalP"/>
    </source>
</evidence>
<protein>
    <recommendedName>
        <fullName evidence="14">Leucine-rich repeat-containing N-terminal plant-type domain-containing protein</fullName>
    </recommendedName>
</protein>
<feature type="transmembrane region" description="Helical" evidence="12">
    <location>
        <begin position="1013"/>
        <end position="1036"/>
    </location>
</feature>
<feature type="signal peptide" evidence="13">
    <location>
        <begin position="1"/>
        <end position="24"/>
    </location>
</feature>
<dbReference type="Pfam" id="PF08263">
    <property type="entry name" value="LRRNT_2"/>
    <property type="match status" value="1"/>
</dbReference>
<dbReference type="AlphaFoldDB" id="A0A4Y7JSQ3"/>
<dbReference type="InterPro" id="IPR013101">
    <property type="entry name" value="LRR_PRU1-like"/>
</dbReference>
<keyword evidence="9 12" id="KW-0472">Membrane</keyword>
<evidence type="ECO:0000313" key="16">
    <source>
        <dbReference type="Proteomes" id="UP000316621"/>
    </source>
</evidence>
<keyword evidence="7" id="KW-0677">Repeat</keyword>
<dbReference type="Gene3D" id="3.80.10.10">
    <property type="entry name" value="Ribonuclease Inhibitor"/>
    <property type="match status" value="3"/>
</dbReference>
<dbReference type="InterPro" id="IPR003591">
    <property type="entry name" value="Leu-rich_rpt_typical-subtyp"/>
</dbReference>
<evidence type="ECO:0000256" key="10">
    <source>
        <dbReference type="ARBA" id="ARBA00023170"/>
    </source>
</evidence>
<evidence type="ECO:0000256" key="2">
    <source>
        <dbReference type="ARBA" id="ARBA00009592"/>
    </source>
</evidence>
<dbReference type="Pfam" id="PF00560">
    <property type="entry name" value="LRR_1"/>
    <property type="match status" value="11"/>
</dbReference>
<comment type="similarity">
    <text evidence="2">Belongs to the RLP family.</text>
</comment>
<keyword evidence="10" id="KW-0675">Receptor</keyword>
<feature type="domain" description="Leucine-rich repeat-containing N-terminal plant-type" evidence="14">
    <location>
        <begin position="35"/>
        <end position="83"/>
    </location>
</feature>
<dbReference type="EMBL" id="CM010719">
    <property type="protein sequence ID" value="RZC63747.1"/>
    <property type="molecule type" value="Genomic_DNA"/>
</dbReference>
<dbReference type="PANTHER" id="PTHR48061:SF2">
    <property type="entry name" value="RECEPTOR LIKE PROTEIN 30-LIKE"/>
    <property type="match status" value="1"/>
</dbReference>
<evidence type="ECO:0000256" key="1">
    <source>
        <dbReference type="ARBA" id="ARBA00004251"/>
    </source>
</evidence>
<evidence type="ECO:0000313" key="15">
    <source>
        <dbReference type="EMBL" id="RZC63747.1"/>
    </source>
</evidence>
<evidence type="ECO:0000259" key="14">
    <source>
        <dbReference type="Pfam" id="PF08263"/>
    </source>
</evidence>
<keyword evidence="3" id="KW-1003">Cell membrane</keyword>
<keyword evidence="16" id="KW-1185">Reference proteome</keyword>
<name>A0A4Y7JSQ3_PAPSO</name>
<dbReference type="FunFam" id="3.80.10.10:FF:000041">
    <property type="entry name" value="LRR receptor-like serine/threonine-protein kinase ERECTA"/>
    <property type="match status" value="1"/>
</dbReference>
<evidence type="ECO:0000256" key="3">
    <source>
        <dbReference type="ARBA" id="ARBA00022475"/>
    </source>
</evidence>
<dbReference type="SUPFAM" id="SSF52058">
    <property type="entry name" value="L domain-like"/>
    <property type="match status" value="2"/>
</dbReference>
<dbReference type="SUPFAM" id="SSF52047">
    <property type="entry name" value="RNI-like"/>
    <property type="match status" value="1"/>
</dbReference>
<keyword evidence="5 12" id="KW-0812">Transmembrane</keyword>
<feature type="chain" id="PRO_5021316043" description="Leucine-rich repeat-containing N-terminal plant-type domain-containing protein" evidence="13">
    <location>
        <begin position="25"/>
        <end position="1128"/>
    </location>
</feature>
<evidence type="ECO:0000256" key="7">
    <source>
        <dbReference type="ARBA" id="ARBA00022737"/>
    </source>
</evidence>
<evidence type="ECO:0000256" key="8">
    <source>
        <dbReference type="ARBA" id="ARBA00022989"/>
    </source>
</evidence>
<proteinExistence type="inferred from homology"/>
<keyword evidence="8 12" id="KW-1133">Transmembrane helix</keyword>
<dbReference type="FunFam" id="3.80.10.10:FF:000213">
    <property type="entry name" value="Tyrosine-sulfated glycopeptide receptor 1"/>
    <property type="match status" value="2"/>
</dbReference>
<sequence length="1128" mass="125208">MRLLSFTTSVFFLVFLFLLELNRSNIWVHGQCLNDQKSLLLLLNQSLIRFSSLSPSITSVPSKRGSWLSNTDCCKSWGGVGCDGSGHVISLNLSGEYISGGLNSTSSLFKLQHLESLNLAYNSFFSTVIPSGFDKLANLTYLNLSNSGFIGQIPIELSRMTRLVTLDLSTFLPGSTLLTLKNPDFDTFIRNLKELKVLSLDGVNISGHGGKWCKAVSSSLQKLQVLSLSNCYLSGPLDRSLLQLRSLNELRLSNNNISAEVPEFLSEFRNLTSLHFSSCGLYGRFPEKVLQLPTLRSLYMSNNKLLQGSLPEFSEDEMLRDLVLSDTSFRGELPHSIGNLTFLSRLELENCSFNGSIPASISKLSELQYLDLSMNGFTGLIPSGDWSKSLIHIDLSYNNLTGPVPSEWNRLPNLVNLNLKNNSLNGTISSALFTLPSLKKLELPMNQFNGSLNEFSNGPSSSLEILDMSINKLRGPIPVSFFDLSKLKILTLSSNDFSGTLSLEMFFQKFKNLSSLDLSANRFSITSSGDNFTSFPQVGTLKLRSCNLNIFPAFLSTQSRLTYLDLSNNRMKGRIPGWIYMIGAGNLGHLNLSYNFLEDPELPLPPSSFKSLGVLVLRSNLLQGKYPILPSPSAIILDYSLNNYTSMIQNISSYLSVAIYFSLSGNQLSGEIPKSICEASYLQVLDLSHNNLSGEILPCLVNISSLGVLNLRGNHFDGVIPETFPENCTLKTLDLNRNQLEGQLPRSLANCKKLEVLDLGNNQLTGDFPSWLGSMTNLRVLVLRSNIFRGPLGNQAGSKFPKLQIVDISSNKFTGTLSSECFLSWAGMMVSKDEAQSDHKRNMILGFKVLPLTRLYYQDAVMVTSKGLDMELVKILKVFSSIDLSNNEFEGEIPETIGNLISLYVLNFSRNVLTGPIPSTIGNLEQLESLDLSHNNLAGDIPYQLAQLSFLSVLNLSFNNLTGRIPSGNQFQTFEPSSFKGNEGLCGPPLSNICRNITDMPQKYVHSKGKVDWQFILTGLGFGIGVGMILGPLSFWKTGRQWYNEHLNRILTRILPERLHHKFCDGEKIDAEETIEEELTDMSAFYYDDDEDEYNDGEFNGYYCVVDDEVRLWVCSPSNLLEAIVGIS</sequence>
<keyword evidence="6 13" id="KW-0732">Signal</keyword>
<dbReference type="SMART" id="SM00369">
    <property type="entry name" value="LRR_TYP"/>
    <property type="match status" value="9"/>
</dbReference>
<dbReference type="InterPro" id="IPR046956">
    <property type="entry name" value="RLP23-like"/>
</dbReference>
<keyword evidence="11" id="KW-0325">Glycoprotein</keyword>
<accession>A0A4Y7JSQ3</accession>
<dbReference type="Gramene" id="RZC63747">
    <property type="protein sequence ID" value="RZC63747"/>
    <property type="gene ID" value="C5167_025534"/>
</dbReference>
<dbReference type="Proteomes" id="UP000316621">
    <property type="component" value="Chromosome 5"/>
</dbReference>
<evidence type="ECO:0000256" key="6">
    <source>
        <dbReference type="ARBA" id="ARBA00022729"/>
    </source>
</evidence>
<comment type="subcellular location">
    <subcellularLocation>
        <location evidence="1">Cell membrane</location>
        <topology evidence="1">Single-pass type I membrane protein</topology>
    </subcellularLocation>
</comment>
<dbReference type="GO" id="GO:0005886">
    <property type="term" value="C:plasma membrane"/>
    <property type="evidence" value="ECO:0007669"/>
    <property type="project" value="UniProtKB-SubCell"/>
</dbReference>
<reference evidence="15 16" key="1">
    <citation type="journal article" date="2018" name="Science">
        <title>The opium poppy genome and morphinan production.</title>
        <authorList>
            <person name="Guo L."/>
            <person name="Winzer T."/>
            <person name="Yang X."/>
            <person name="Li Y."/>
            <person name="Ning Z."/>
            <person name="He Z."/>
            <person name="Teodor R."/>
            <person name="Lu Y."/>
            <person name="Bowser T.A."/>
            <person name="Graham I.A."/>
            <person name="Ye K."/>
        </authorList>
    </citation>
    <scope>NUCLEOTIDE SEQUENCE [LARGE SCALE GENOMIC DNA]</scope>
    <source>
        <strain evidence="16">cv. HN1</strain>
        <tissue evidence="15">Leaves</tissue>
    </source>
</reference>
<dbReference type="PROSITE" id="PS51450">
    <property type="entry name" value="LRR"/>
    <property type="match status" value="1"/>
</dbReference>
<evidence type="ECO:0000256" key="5">
    <source>
        <dbReference type="ARBA" id="ARBA00022692"/>
    </source>
</evidence>
<gene>
    <name evidence="15" type="ORF">C5167_025534</name>
</gene>
<organism evidence="15 16">
    <name type="scientific">Papaver somniferum</name>
    <name type="common">Opium poppy</name>
    <dbReference type="NCBI Taxonomy" id="3469"/>
    <lineage>
        <taxon>Eukaryota</taxon>
        <taxon>Viridiplantae</taxon>
        <taxon>Streptophyta</taxon>
        <taxon>Embryophyta</taxon>
        <taxon>Tracheophyta</taxon>
        <taxon>Spermatophyta</taxon>
        <taxon>Magnoliopsida</taxon>
        <taxon>Ranunculales</taxon>
        <taxon>Papaveraceae</taxon>
        <taxon>Papaveroideae</taxon>
        <taxon>Papaver</taxon>
    </lineage>
</organism>
<dbReference type="InterPro" id="IPR013210">
    <property type="entry name" value="LRR_N_plant-typ"/>
</dbReference>
<dbReference type="OMA" id="KNNIGWP"/>
<keyword evidence="4" id="KW-0433">Leucine-rich repeat</keyword>
<dbReference type="InterPro" id="IPR001611">
    <property type="entry name" value="Leu-rich_rpt"/>
</dbReference>
<evidence type="ECO:0000256" key="12">
    <source>
        <dbReference type="SAM" id="Phobius"/>
    </source>
</evidence>